<dbReference type="AlphaFoldDB" id="A0AA92TI00"/>
<dbReference type="Proteomes" id="UP000261187">
    <property type="component" value="Unassembled WGS sequence"/>
</dbReference>
<reference evidence="1 2" key="1">
    <citation type="submission" date="2018-08" db="EMBL/GenBank/DDBJ databases">
        <title>A genome reference for cultivated species of the human gut microbiota.</title>
        <authorList>
            <person name="Zou Y."/>
            <person name="Xue W."/>
            <person name="Luo G."/>
        </authorList>
    </citation>
    <scope>NUCLEOTIDE SEQUENCE [LARGE SCALE GENOMIC DNA]</scope>
    <source>
        <strain evidence="1 2">TF06-40</strain>
    </source>
</reference>
<accession>A0AA92TI00</accession>
<sequence>MFHNLILFLLLFFINKLLNTDCHQTDYQTHERDKHYAENEADIETPSPDEITQAEMTHRVIIKIGPIFPHHDINHDANINEEKQSYYQDSLFFFG</sequence>
<proteinExistence type="predicted"/>
<comment type="caution">
    <text evidence="1">The sequence shown here is derived from an EMBL/GenBank/DDBJ whole genome shotgun (WGS) entry which is preliminary data.</text>
</comment>
<name>A0AA92TI00_9BACT</name>
<dbReference type="EMBL" id="QSSA01000017">
    <property type="protein sequence ID" value="RGL59458.1"/>
    <property type="molecule type" value="Genomic_DNA"/>
</dbReference>
<evidence type="ECO:0000313" key="1">
    <source>
        <dbReference type="EMBL" id="RGL59458.1"/>
    </source>
</evidence>
<gene>
    <name evidence="1" type="ORF">DXC61_08885</name>
</gene>
<evidence type="ECO:0000313" key="2">
    <source>
        <dbReference type="Proteomes" id="UP000261187"/>
    </source>
</evidence>
<organism evidence="1 2">
    <name type="scientific">Segatella copri</name>
    <dbReference type="NCBI Taxonomy" id="165179"/>
    <lineage>
        <taxon>Bacteria</taxon>
        <taxon>Pseudomonadati</taxon>
        <taxon>Bacteroidota</taxon>
        <taxon>Bacteroidia</taxon>
        <taxon>Bacteroidales</taxon>
        <taxon>Prevotellaceae</taxon>
        <taxon>Segatella</taxon>
    </lineage>
</organism>
<protein>
    <submittedName>
        <fullName evidence="1">Uncharacterized protein</fullName>
    </submittedName>
</protein>